<gene>
    <name evidence="10" type="ORF">WN55_10363</name>
</gene>
<evidence type="ECO:0000256" key="2">
    <source>
        <dbReference type="ARBA" id="ARBA00022980"/>
    </source>
</evidence>
<dbReference type="PANTHER" id="PTHR11661">
    <property type="entry name" value="60S RIBOSOMAL PROTEIN L12"/>
    <property type="match status" value="1"/>
</dbReference>
<protein>
    <recommendedName>
        <fullName evidence="5">Large ribosomal subunit protein uL11m</fullName>
    </recommendedName>
    <alternativeName>
        <fullName evidence="6">39S ribosomal protein L11, mitochondrial</fullName>
    </alternativeName>
</protein>
<feature type="domain" description="Large ribosomal subunit protein uL11 N-terminal" evidence="9">
    <location>
        <begin position="25"/>
        <end position="82"/>
    </location>
</feature>
<comment type="subunit">
    <text evidence="4">Component of the mitochondrial ribosome large subunit (39S) which comprises a 16S rRNA and about 50 distinct proteins.</text>
</comment>
<evidence type="ECO:0000259" key="9">
    <source>
        <dbReference type="Pfam" id="PF03946"/>
    </source>
</evidence>
<dbReference type="OMA" id="CKQFNAK"/>
<dbReference type="GO" id="GO:0006412">
    <property type="term" value="P:translation"/>
    <property type="evidence" value="ECO:0007669"/>
    <property type="project" value="InterPro"/>
</dbReference>
<dbReference type="InterPro" id="IPR036769">
    <property type="entry name" value="Ribosomal_uL11_C_sf"/>
</dbReference>
<sequence length="195" mass="22150">MSKAVGKGRSMKKVLQKIDHSSRLRVNIPARMANAKPPLGSQLGQRNINVVNFCKEFNTRTENIKQGIPLPCRVKVKPDRSFELVIHNPPATFFLKQAAGIERGKMCKGEIAGKITFKHLYEIACIKAQDPPLALLSLPHICQMMVMIARSCGIQVVRELDPVEYEQFMKEREENVQARLEEMRLSREAKLLRTV</sequence>
<evidence type="ECO:0000259" key="8">
    <source>
        <dbReference type="Pfam" id="PF00298"/>
    </source>
</evidence>
<dbReference type="Pfam" id="PF03946">
    <property type="entry name" value="Ribosomal_L11_N"/>
    <property type="match status" value="1"/>
</dbReference>
<dbReference type="InterPro" id="IPR000911">
    <property type="entry name" value="Ribosomal_uL11"/>
</dbReference>
<evidence type="ECO:0000256" key="3">
    <source>
        <dbReference type="ARBA" id="ARBA00023274"/>
    </source>
</evidence>
<organism evidence="10 11">
    <name type="scientific">Dufourea novaeangliae</name>
    <name type="common">Sweat bee</name>
    <dbReference type="NCBI Taxonomy" id="178035"/>
    <lineage>
        <taxon>Eukaryota</taxon>
        <taxon>Metazoa</taxon>
        <taxon>Ecdysozoa</taxon>
        <taxon>Arthropoda</taxon>
        <taxon>Hexapoda</taxon>
        <taxon>Insecta</taxon>
        <taxon>Pterygota</taxon>
        <taxon>Neoptera</taxon>
        <taxon>Endopterygota</taxon>
        <taxon>Hymenoptera</taxon>
        <taxon>Apocrita</taxon>
        <taxon>Aculeata</taxon>
        <taxon>Apoidea</taxon>
        <taxon>Anthophila</taxon>
        <taxon>Halictidae</taxon>
        <taxon>Rophitinae</taxon>
        <taxon>Dufourea</taxon>
    </lineage>
</organism>
<feature type="domain" description="Large ribosomal subunit protein uL11 C-terminal" evidence="8">
    <location>
        <begin position="88"/>
        <end position="156"/>
    </location>
</feature>
<evidence type="ECO:0000256" key="1">
    <source>
        <dbReference type="ARBA" id="ARBA00010537"/>
    </source>
</evidence>
<evidence type="ECO:0000313" key="10">
    <source>
        <dbReference type="EMBL" id="KZC06453.1"/>
    </source>
</evidence>
<dbReference type="HAMAP" id="MF_00736">
    <property type="entry name" value="Ribosomal_uL11"/>
    <property type="match status" value="1"/>
</dbReference>
<dbReference type="PANTHER" id="PTHR11661:SF1">
    <property type="entry name" value="LARGE RIBOSOMAL SUBUNIT PROTEIN UL11M"/>
    <property type="match status" value="1"/>
</dbReference>
<dbReference type="Pfam" id="PF00298">
    <property type="entry name" value="Ribosomal_L11"/>
    <property type="match status" value="1"/>
</dbReference>
<dbReference type="InterPro" id="IPR020784">
    <property type="entry name" value="Ribosomal_uL11_N"/>
</dbReference>
<proteinExistence type="inferred from homology"/>
<dbReference type="SMART" id="SM00649">
    <property type="entry name" value="RL11"/>
    <property type="match status" value="1"/>
</dbReference>
<dbReference type="OrthoDB" id="1091498at2759"/>
<evidence type="ECO:0000256" key="6">
    <source>
        <dbReference type="ARBA" id="ARBA00041455"/>
    </source>
</evidence>
<keyword evidence="11" id="KW-1185">Reference proteome</keyword>
<dbReference type="Gene3D" id="3.30.1550.10">
    <property type="entry name" value="Ribosomal protein L11/L12, N-terminal domain"/>
    <property type="match status" value="1"/>
</dbReference>
<dbReference type="AlphaFoldDB" id="A0A154P3P3"/>
<dbReference type="SUPFAM" id="SSF54747">
    <property type="entry name" value="Ribosomal L11/L12e N-terminal domain"/>
    <property type="match status" value="1"/>
</dbReference>
<dbReference type="GO" id="GO:0003735">
    <property type="term" value="F:structural constituent of ribosome"/>
    <property type="evidence" value="ECO:0007669"/>
    <property type="project" value="InterPro"/>
</dbReference>
<keyword evidence="3 7" id="KW-0687">Ribonucleoprotein</keyword>
<dbReference type="InterPro" id="IPR020783">
    <property type="entry name" value="Ribosomal_uL11_C"/>
</dbReference>
<keyword evidence="2 7" id="KW-0689">Ribosomal protein</keyword>
<dbReference type="CDD" id="cd00349">
    <property type="entry name" value="Ribosomal_L11"/>
    <property type="match status" value="1"/>
</dbReference>
<evidence type="ECO:0000256" key="5">
    <source>
        <dbReference type="ARBA" id="ARBA00040104"/>
    </source>
</evidence>
<dbReference type="Gene3D" id="1.10.10.250">
    <property type="entry name" value="Ribosomal protein L11, C-terminal domain"/>
    <property type="match status" value="1"/>
</dbReference>
<evidence type="ECO:0000256" key="4">
    <source>
        <dbReference type="ARBA" id="ARBA00038782"/>
    </source>
</evidence>
<dbReference type="EMBL" id="KQ434809">
    <property type="protein sequence ID" value="KZC06453.1"/>
    <property type="molecule type" value="Genomic_DNA"/>
</dbReference>
<accession>A0A154P3P3</accession>
<name>A0A154P3P3_DUFNO</name>
<dbReference type="STRING" id="178035.A0A154P3P3"/>
<dbReference type="GO" id="GO:0070180">
    <property type="term" value="F:large ribosomal subunit rRNA binding"/>
    <property type="evidence" value="ECO:0007669"/>
    <property type="project" value="TreeGrafter"/>
</dbReference>
<dbReference type="SUPFAM" id="SSF46906">
    <property type="entry name" value="Ribosomal protein L11, C-terminal domain"/>
    <property type="match status" value="1"/>
</dbReference>
<comment type="similarity">
    <text evidence="1 7">Belongs to the universal ribosomal protein uL11 family.</text>
</comment>
<evidence type="ECO:0000313" key="11">
    <source>
        <dbReference type="Proteomes" id="UP000076502"/>
    </source>
</evidence>
<reference evidence="10 11" key="1">
    <citation type="submission" date="2015-07" db="EMBL/GenBank/DDBJ databases">
        <title>The genome of Dufourea novaeangliae.</title>
        <authorList>
            <person name="Pan H."/>
            <person name="Kapheim K."/>
        </authorList>
    </citation>
    <scope>NUCLEOTIDE SEQUENCE [LARGE SCALE GENOMIC DNA]</scope>
    <source>
        <strain evidence="10">0120121106</strain>
        <tissue evidence="10">Whole body</tissue>
    </source>
</reference>
<dbReference type="InterPro" id="IPR036796">
    <property type="entry name" value="Ribosomal_uL11_N_sf"/>
</dbReference>
<dbReference type="FunFam" id="1.10.10.250:FF:000003">
    <property type="entry name" value="Mitochondrial ribosomal protein L11"/>
    <property type="match status" value="1"/>
</dbReference>
<evidence type="ECO:0000256" key="7">
    <source>
        <dbReference type="RuleBase" id="RU003978"/>
    </source>
</evidence>
<dbReference type="GO" id="GO:0005762">
    <property type="term" value="C:mitochondrial large ribosomal subunit"/>
    <property type="evidence" value="ECO:0007669"/>
    <property type="project" value="TreeGrafter"/>
</dbReference>
<dbReference type="Proteomes" id="UP000076502">
    <property type="component" value="Unassembled WGS sequence"/>
</dbReference>